<comment type="cofactor">
    <cofactor evidence="1">
        <name>Mg(2+)</name>
        <dbReference type="ChEBI" id="CHEBI:18420"/>
    </cofactor>
</comment>
<dbReference type="Pfam" id="PF09848">
    <property type="entry name" value="SLFN-g3_helicase"/>
    <property type="match status" value="1"/>
</dbReference>
<dbReference type="SUPFAM" id="SSF52540">
    <property type="entry name" value="P-loop containing nucleoside triphosphate hydrolases"/>
    <property type="match status" value="1"/>
</dbReference>
<dbReference type="GO" id="GO:0005524">
    <property type="term" value="F:ATP binding"/>
    <property type="evidence" value="ECO:0007669"/>
    <property type="project" value="UniProtKB-KW"/>
</dbReference>
<dbReference type="InterPro" id="IPR018647">
    <property type="entry name" value="SLFN_3-like_DNA/RNA_helicase"/>
</dbReference>
<dbReference type="GO" id="GO:0016787">
    <property type="term" value="F:hydrolase activity"/>
    <property type="evidence" value="ECO:0007669"/>
    <property type="project" value="UniProtKB-KW"/>
</dbReference>
<organism evidence="7 8">
    <name type="scientific">Chrysochloris asiatica</name>
    <name type="common">Cape golden mole</name>
    <dbReference type="NCBI Taxonomy" id="185453"/>
    <lineage>
        <taxon>Eukaryota</taxon>
        <taxon>Metazoa</taxon>
        <taxon>Chordata</taxon>
        <taxon>Craniata</taxon>
        <taxon>Vertebrata</taxon>
        <taxon>Euteleostomi</taxon>
        <taxon>Mammalia</taxon>
        <taxon>Eutheria</taxon>
        <taxon>Afrotheria</taxon>
        <taxon>Chrysochloridae</taxon>
        <taxon>Chrysochlorinae</taxon>
        <taxon>Chrysochloris</taxon>
    </lineage>
</organism>
<evidence type="ECO:0000256" key="2">
    <source>
        <dbReference type="ARBA" id="ARBA00010114"/>
    </source>
</evidence>
<dbReference type="PROSITE" id="PS50943">
    <property type="entry name" value="HTH_CROC1"/>
    <property type="match status" value="1"/>
</dbReference>
<dbReference type="Gene3D" id="3.40.50.300">
    <property type="entry name" value="P-loop containing nucleotide triphosphate hydrolases"/>
    <property type="match status" value="2"/>
</dbReference>
<dbReference type="AlphaFoldDB" id="A0A9B0SYZ1"/>
<dbReference type="FunFam" id="3.30.950.30:FF:000002">
    <property type="entry name" value="Schlafen family member 11"/>
    <property type="match status" value="1"/>
</dbReference>
<evidence type="ECO:0000313" key="8">
    <source>
        <dbReference type="RefSeq" id="XP_006833681.1"/>
    </source>
</evidence>
<dbReference type="InterPro" id="IPR048729">
    <property type="entry name" value="SLFN_GTPase-like"/>
</dbReference>
<evidence type="ECO:0000256" key="1">
    <source>
        <dbReference type="ARBA" id="ARBA00001946"/>
    </source>
</evidence>
<evidence type="ECO:0000256" key="4">
    <source>
        <dbReference type="ARBA" id="ARBA00022801"/>
    </source>
</evidence>
<comment type="similarity">
    <text evidence="2">Belongs to the Schlafen family. Subgroup III subfamily.</text>
</comment>
<dbReference type="InterPro" id="IPR001387">
    <property type="entry name" value="Cro/C1-type_HTH"/>
</dbReference>
<dbReference type="GO" id="GO:0000049">
    <property type="term" value="F:tRNA binding"/>
    <property type="evidence" value="ECO:0007669"/>
    <property type="project" value="TreeGrafter"/>
</dbReference>
<dbReference type="GO" id="GO:0005737">
    <property type="term" value="C:cytoplasm"/>
    <property type="evidence" value="ECO:0007669"/>
    <property type="project" value="UniProtKB-ARBA"/>
</dbReference>
<dbReference type="PANTHER" id="PTHR12155">
    <property type="entry name" value="SCHLAFEN"/>
    <property type="match status" value="1"/>
</dbReference>
<dbReference type="CTD" id="91607"/>
<evidence type="ECO:0000256" key="3">
    <source>
        <dbReference type="ARBA" id="ARBA00022741"/>
    </source>
</evidence>
<protein>
    <submittedName>
        <fullName evidence="8">Schlafen family member 11-like</fullName>
    </submittedName>
</protein>
<dbReference type="InterPro" id="IPR029684">
    <property type="entry name" value="Schlafen"/>
</dbReference>
<reference evidence="8" key="1">
    <citation type="submission" date="2025-08" db="UniProtKB">
        <authorList>
            <consortium name="RefSeq"/>
        </authorList>
    </citation>
    <scope>IDENTIFICATION</scope>
    <source>
        <tissue evidence="8">Spleen</tissue>
    </source>
</reference>
<proteinExistence type="inferred from homology"/>
<dbReference type="Pfam" id="PF21026">
    <property type="entry name" value="SLFN_GTPase-like"/>
    <property type="match status" value="1"/>
</dbReference>
<dbReference type="Gene3D" id="3.30.950.30">
    <property type="entry name" value="Schlafen, AAA domain"/>
    <property type="match status" value="1"/>
</dbReference>
<dbReference type="RefSeq" id="XP_006833681.1">
    <property type="nucleotide sequence ID" value="XM_006833618.1"/>
</dbReference>
<dbReference type="InterPro" id="IPR038461">
    <property type="entry name" value="Schlafen_AlbA_2_dom_sf"/>
</dbReference>
<gene>
    <name evidence="8" type="primary">SLFN11</name>
</gene>
<dbReference type="OrthoDB" id="6052143at2759"/>
<name>A0A9B0SYZ1_CHRAS</name>
<sequence>MEKHSSSLVVELSYPDLVINVGKVTLGEENRRKLQKPRKDQEKERVMRAACALLNSGGGVIQMEMANKDEHPIEPSLRSSNKVDVVPFLLNLGAITLPLKMVPSRLAFAACALHCTGFNNADPAFEFFQRDNLEYGEILPFPESPSIEFKQFSTKHFQTYLENIIPVYVSAFANTEEGGYLFIGVEDKSRKVLGCAKENVNPYSLRARIEKAILKLPCVHFCQSACQINFTTKILNVFAKGKLYGFACVIRVKPFCCAVFSEEPSSWLVENQQIHKLTIDKWVDRMMDIDQDLSRLCKDFESQLSLTSGPPLSRPVFSKKGLEHKKDLQQLLFPVPSEHLQCTPEPLWKELSSQHEGLEKLIKEEMPPLSRGILIFSRSWAVDLDLQEKQGVICDALLIAQGSPPILYTVLREKDAAGQHYSMHTAFTLKQKLVNMGGYTRKLCVLAKVLSLSAEDTAESSEGPGCLLKYSESYSLADTPQMEALLQSLVIVLLGFRSFLSDKVGCEVLNLLTAQQYKIFSKNLHKNRELFIHGLPGSGKTIIAMKIMEKISKVFGCPTKEILYICENQPLRNFLSSKNVCQAVTRKTFMNSSNFESIQHIIIDEAQNFRTEDGDWYEKAKKITHRKKDCPGILWIFMDYFQTSHLDCSGLPPLSAQFPKEELTKVVRNADLIANYLMKAMKEVREKPPPNIPHESLKMLHEAEWTHSVRGTLQVKKDLTLRQMMTYVADTCKSLFEMGYSPNDVAVLVSTTKEVDRYKHELLKAMRKKRVVQLCDACDMSGNHMVLDSVRRFSGLERSIVFGIHPKSAESAILDNILVCLASRAKQQLYILWHGDY</sequence>
<evidence type="ECO:0000259" key="6">
    <source>
        <dbReference type="PROSITE" id="PS50943"/>
    </source>
</evidence>
<dbReference type="GeneID" id="102833453"/>
<dbReference type="FunFam" id="3.40.50.300:FF:001322">
    <property type="entry name" value="Schlafen family member 11"/>
    <property type="match status" value="1"/>
</dbReference>
<dbReference type="Proteomes" id="UP000504623">
    <property type="component" value="Unplaced"/>
</dbReference>
<feature type="domain" description="HTH cro/C1-type" evidence="6">
    <location>
        <begin position="538"/>
        <end position="562"/>
    </location>
</feature>
<dbReference type="PANTHER" id="PTHR12155:SF43">
    <property type="entry name" value="SCHLAFEN FAMILY MEMBER 13"/>
    <property type="match status" value="1"/>
</dbReference>
<keyword evidence="5" id="KW-0067">ATP-binding</keyword>
<evidence type="ECO:0000313" key="7">
    <source>
        <dbReference type="Proteomes" id="UP000504623"/>
    </source>
</evidence>
<dbReference type="Pfam" id="PF04326">
    <property type="entry name" value="SLFN_AlbA_2"/>
    <property type="match status" value="1"/>
</dbReference>
<dbReference type="InterPro" id="IPR027417">
    <property type="entry name" value="P-loop_NTPase"/>
</dbReference>
<dbReference type="GO" id="GO:0051607">
    <property type="term" value="P:defense response to virus"/>
    <property type="evidence" value="ECO:0007669"/>
    <property type="project" value="TreeGrafter"/>
</dbReference>
<keyword evidence="4" id="KW-0378">Hydrolase</keyword>
<dbReference type="InterPro" id="IPR007421">
    <property type="entry name" value="Schlafen_AlbA_2_dom"/>
</dbReference>
<evidence type="ECO:0000256" key="5">
    <source>
        <dbReference type="ARBA" id="ARBA00022840"/>
    </source>
</evidence>
<accession>A0A9B0SYZ1</accession>
<keyword evidence="7" id="KW-1185">Reference proteome</keyword>
<keyword evidence="3" id="KW-0547">Nucleotide-binding</keyword>